<comment type="caution">
    <text evidence="2">The sequence shown here is derived from an EMBL/GenBank/DDBJ whole genome shotgun (WGS) entry which is preliminary data.</text>
</comment>
<evidence type="ECO:0000313" key="2">
    <source>
        <dbReference type="EMBL" id="PRP85346.1"/>
    </source>
</evidence>
<feature type="compositionally biased region" description="Low complexity" evidence="1">
    <location>
        <begin position="179"/>
        <end position="196"/>
    </location>
</feature>
<evidence type="ECO:0000313" key="3">
    <source>
        <dbReference type="Proteomes" id="UP000241769"/>
    </source>
</evidence>
<feature type="compositionally biased region" description="Basic and acidic residues" evidence="1">
    <location>
        <begin position="229"/>
        <end position="252"/>
    </location>
</feature>
<reference evidence="2 3" key="1">
    <citation type="journal article" date="2018" name="Genome Biol. Evol.">
        <title>Multiple Roots of Fruiting Body Formation in Amoebozoa.</title>
        <authorList>
            <person name="Hillmann F."/>
            <person name="Forbes G."/>
            <person name="Novohradska S."/>
            <person name="Ferling I."/>
            <person name="Riege K."/>
            <person name="Groth M."/>
            <person name="Westermann M."/>
            <person name="Marz M."/>
            <person name="Spaller T."/>
            <person name="Winckler T."/>
            <person name="Schaap P."/>
            <person name="Glockner G."/>
        </authorList>
    </citation>
    <scope>NUCLEOTIDE SEQUENCE [LARGE SCALE GENOMIC DNA]</scope>
    <source>
        <strain evidence="2 3">Jena</strain>
    </source>
</reference>
<feature type="region of interest" description="Disordered" evidence="1">
    <location>
        <begin position="1"/>
        <end position="213"/>
    </location>
</feature>
<feature type="compositionally biased region" description="Basic and acidic residues" evidence="1">
    <location>
        <begin position="156"/>
        <end position="174"/>
    </location>
</feature>
<keyword evidence="3" id="KW-1185">Reference proteome</keyword>
<gene>
    <name evidence="2" type="ORF">PROFUN_07054</name>
</gene>
<sequence>MDSSELSDAFSPSDSSSAETSPNVIIRSPSQVSVRRHDTEDQEHTIELIITNAEVTMNHAEADDNASNTTKEGRHRSKSVSKTASSCESEGYSDDSDSQSSEDDDVPSEEKSEERKLSHKRAQSNAKLITDEAVAPVTPPELNLVEVQVVSPPSDRTPRSRTVEDVRMKRDSPGKRKLSAGSALLASIASRSRSASNGTQQTEKARKKSVAKVESEVILMRKASSIRRDLKSSTSEVDRPRPTFRRSIDPVLHRSSTTSTGSEIPDEGKKTKCTCIVS</sequence>
<accession>A0A2P6NN22</accession>
<dbReference type="AlphaFoldDB" id="A0A2P6NN22"/>
<organism evidence="2 3">
    <name type="scientific">Planoprotostelium fungivorum</name>
    <dbReference type="NCBI Taxonomy" id="1890364"/>
    <lineage>
        <taxon>Eukaryota</taxon>
        <taxon>Amoebozoa</taxon>
        <taxon>Evosea</taxon>
        <taxon>Variosea</taxon>
        <taxon>Cavosteliida</taxon>
        <taxon>Cavosteliaceae</taxon>
        <taxon>Planoprotostelium</taxon>
    </lineage>
</organism>
<feature type="compositionally biased region" description="Acidic residues" evidence="1">
    <location>
        <begin position="91"/>
        <end position="107"/>
    </location>
</feature>
<evidence type="ECO:0000256" key="1">
    <source>
        <dbReference type="SAM" id="MobiDB-lite"/>
    </source>
</evidence>
<dbReference type="EMBL" id="MDYQ01000046">
    <property type="protein sequence ID" value="PRP85346.1"/>
    <property type="molecule type" value="Genomic_DNA"/>
</dbReference>
<dbReference type="InParanoid" id="A0A2P6NN22"/>
<protein>
    <submittedName>
        <fullName evidence="2">Nucleocytoplasmic transport chaperone Srp40 (Predicted)</fullName>
    </submittedName>
</protein>
<name>A0A2P6NN22_9EUKA</name>
<dbReference type="Proteomes" id="UP000241769">
    <property type="component" value="Unassembled WGS sequence"/>
</dbReference>
<proteinExistence type="predicted"/>
<feature type="compositionally biased region" description="Basic and acidic residues" evidence="1">
    <location>
        <begin position="35"/>
        <end position="46"/>
    </location>
</feature>
<feature type="compositionally biased region" description="Low complexity" evidence="1">
    <location>
        <begin position="1"/>
        <end position="22"/>
    </location>
</feature>
<feature type="region of interest" description="Disordered" evidence="1">
    <location>
        <begin position="229"/>
        <end position="278"/>
    </location>
</feature>